<proteinExistence type="predicted"/>
<dbReference type="Pfam" id="PF00400">
    <property type="entry name" value="WD40"/>
    <property type="match status" value="3"/>
</dbReference>
<evidence type="ECO:0000259" key="3">
    <source>
        <dbReference type="PROSITE" id="PS50211"/>
    </source>
</evidence>
<dbReference type="InterPro" id="IPR036322">
    <property type="entry name" value="WD40_repeat_dom_sf"/>
</dbReference>
<dbReference type="Proteomes" id="UP000009170">
    <property type="component" value="Unassembled WGS sequence"/>
</dbReference>
<dbReference type="EMBL" id="CAID01000001">
    <property type="protein sequence ID" value="CEF96494.1"/>
    <property type="molecule type" value="Genomic_DNA"/>
</dbReference>
<feature type="region of interest" description="Disordered" evidence="2">
    <location>
        <begin position="18"/>
        <end position="56"/>
    </location>
</feature>
<reference evidence="5" key="1">
    <citation type="journal article" date="2006" name="Proc. Natl. Acad. Sci. U.S.A.">
        <title>Genome analysis of the smallest free-living eukaryote Ostreococcus tauri unveils many unique features.</title>
        <authorList>
            <person name="Derelle E."/>
            <person name="Ferraz C."/>
            <person name="Rombauts S."/>
            <person name="Rouze P."/>
            <person name="Worden A.Z."/>
            <person name="Robbens S."/>
            <person name="Partensky F."/>
            <person name="Degroeve S."/>
            <person name="Echeynie S."/>
            <person name="Cooke R."/>
            <person name="Saeys Y."/>
            <person name="Wuyts J."/>
            <person name="Jabbari K."/>
            <person name="Bowler C."/>
            <person name="Panaud O."/>
            <person name="Piegu B."/>
            <person name="Ball S.G."/>
            <person name="Ral J.-P."/>
            <person name="Bouget F.-Y."/>
            <person name="Piganeau G."/>
            <person name="De Baets B."/>
            <person name="Picard A."/>
            <person name="Delseny M."/>
            <person name="Demaille J."/>
            <person name="Van de Peer Y."/>
            <person name="Moreau H."/>
        </authorList>
    </citation>
    <scope>NUCLEOTIDE SEQUENCE [LARGE SCALE GENOMIC DNA]</scope>
    <source>
        <strain evidence="5">OTTH 0595 / CCAP 157/2 / RCC745</strain>
    </source>
</reference>
<dbReference type="Gene3D" id="3.30.450.200">
    <property type="match status" value="1"/>
</dbReference>
<dbReference type="InterPro" id="IPR015943">
    <property type="entry name" value="WD40/YVTN_repeat-like_dom_sf"/>
</dbReference>
<dbReference type="PANTHER" id="PTHR12296">
    <property type="entry name" value="DENN DOMAIN-CONTAINING PROTEIN 4"/>
    <property type="match status" value="1"/>
</dbReference>
<dbReference type="Pfam" id="PF02141">
    <property type="entry name" value="DENN"/>
    <property type="match status" value="1"/>
</dbReference>
<dbReference type="InterPro" id="IPR051696">
    <property type="entry name" value="DENN_Domain_GEFs"/>
</dbReference>
<dbReference type="PROSITE" id="PS50082">
    <property type="entry name" value="WD_REPEATS_2"/>
    <property type="match status" value="1"/>
</dbReference>
<evidence type="ECO:0000313" key="4">
    <source>
        <dbReference type="EMBL" id="CEF96494.1"/>
    </source>
</evidence>
<dbReference type="PANTHER" id="PTHR12296:SF21">
    <property type="entry name" value="DENN DOMAIN-CONTAINING PROTEIN 3"/>
    <property type="match status" value="1"/>
</dbReference>
<name>A0A090M3B7_OSTTA</name>
<dbReference type="InterPro" id="IPR043153">
    <property type="entry name" value="DENN_C"/>
</dbReference>
<protein>
    <submittedName>
        <fullName evidence="4">WD40/YVTN repeat-like-containing domain</fullName>
    </submittedName>
</protein>
<dbReference type="SMART" id="SM00320">
    <property type="entry name" value="WD40"/>
    <property type="match status" value="6"/>
</dbReference>
<keyword evidence="5" id="KW-1185">Reference proteome</keyword>
<accession>A0A090M3B7</accession>
<dbReference type="GeneID" id="9832476"/>
<dbReference type="Gene3D" id="2.130.10.10">
    <property type="entry name" value="YVTN repeat-like/Quinoprotein amine dehydrogenase"/>
    <property type="match status" value="2"/>
</dbReference>
<dbReference type="SUPFAM" id="SSF50978">
    <property type="entry name" value="WD40 repeat-like"/>
    <property type="match status" value="1"/>
</dbReference>
<dbReference type="PROSITE" id="PS50211">
    <property type="entry name" value="DENN"/>
    <property type="match status" value="1"/>
</dbReference>
<feature type="domain" description="UDENN" evidence="3">
    <location>
        <begin position="49"/>
        <end position="462"/>
    </location>
</feature>
<dbReference type="RefSeq" id="XP_003074105.2">
    <property type="nucleotide sequence ID" value="XM_003074059.2"/>
</dbReference>
<dbReference type="InterPro" id="IPR001680">
    <property type="entry name" value="WD40_rpt"/>
</dbReference>
<dbReference type="KEGG" id="ota:OT_ostta01g00460"/>
<evidence type="ECO:0000256" key="2">
    <source>
        <dbReference type="SAM" id="MobiDB-lite"/>
    </source>
</evidence>
<dbReference type="GO" id="GO:0031410">
    <property type="term" value="C:cytoplasmic vesicle"/>
    <property type="evidence" value="ECO:0007669"/>
    <property type="project" value="TreeGrafter"/>
</dbReference>
<comment type="caution">
    <text evidence="4">The sequence shown here is derived from an EMBL/GenBank/DDBJ whole genome shotgun (WGS) entry which is preliminary data.</text>
</comment>
<feature type="compositionally biased region" description="Basic and acidic residues" evidence="2">
    <location>
        <begin position="26"/>
        <end position="43"/>
    </location>
</feature>
<dbReference type="InterPro" id="IPR037516">
    <property type="entry name" value="Tripartite_DENN"/>
</dbReference>
<dbReference type="InParanoid" id="A0A090M3B7"/>
<evidence type="ECO:0000256" key="1">
    <source>
        <dbReference type="PROSITE-ProRule" id="PRU00221"/>
    </source>
</evidence>
<evidence type="ECO:0000313" key="5">
    <source>
        <dbReference type="Proteomes" id="UP000009170"/>
    </source>
</evidence>
<gene>
    <name evidence="4" type="ORF">OT_ostta01g00460</name>
</gene>
<dbReference type="SMART" id="SM00799">
    <property type="entry name" value="DENN"/>
    <property type="match status" value="1"/>
</dbReference>
<reference evidence="4 5" key="2">
    <citation type="journal article" date="2014" name="BMC Genomics">
        <title>An improved genome of the model marine alga Ostreococcus tauri unfolds by assessing Illumina de novo assemblies.</title>
        <authorList>
            <person name="Blanc-Mathieu R."/>
            <person name="Verhelst B."/>
            <person name="Derelle E."/>
            <person name="Rombauts S."/>
            <person name="Bouget F.Y."/>
            <person name="Carre I."/>
            <person name="Chateau A."/>
            <person name="Eyre-Walker A."/>
            <person name="Grimsley N."/>
            <person name="Moreau H."/>
            <person name="Piegu B."/>
            <person name="Rivals E."/>
            <person name="Schackwitz W."/>
            <person name="Van de Peer Y."/>
            <person name="Piganeau G."/>
        </authorList>
    </citation>
    <scope>NUCLEOTIDE SEQUENCE [LARGE SCALE GENOMIC DNA]</scope>
    <source>
        <strain evidence="5">OTTH 0595 / CCAP 157/2 / RCC745</strain>
    </source>
</reference>
<feature type="repeat" description="WD" evidence="1">
    <location>
        <begin position="1002"/>
        <end position="1023"/>
    </location>
</feature>
<dbReference type="InterPro" id="IPR001194">
    <property type="entry name" value="cDENN_dom"/>
</dbReference>
<organism evidence="4 5">
    <name type="scientific">Ostreococcus tauri</name>
    <name type="common">Marine green alga</name>
    <dbReference type="NCBI Taxonomy" id="70448"/>
    <lineage>
        <taxon>Eukaryota</taxon>
        <taxon>Viridiplantae</taxon>
        <taxon>Chlorophyta</taxon>
        <taxon>Mamiellophyceae</taxon>
        <taxon>Mamiellales</taxon>
        <taxon>Bathycoccaceae</taxon>
        <taxon>Ostreococcus</taxon>
    </lineage>
</organism>
<dbReference type="STRING" id="70448.A0A090M3B7"/>
<sequence>MSSRCVDAVVLCGLPPDARAVTSRTPRADAETDAEASGRDGRASAHRRASTSADAGERARARWFRPGVLDAVARADARWPKELAESVMPRGVDAYDSGARTSDDDAERYPTILTDEKGERVYVACVSFIAAAPERSLLTMTEWDWTPARARACVCLVSRAPCLDAWMEALWHMFEAYVKRANGHLPALRTMVDGLVERLTWRAERSVLFPVGGALVAVPPHGAACSVNREAFVDGKELLFRCLTAQTIIQCVMLIACERRLLLRSQNVSLVVKCAETLRSLAHPLVWRHVYVPCVSTSMVDYVAAPMPYIMGISADIVVNERNLDGVAVLDLDQGTLHDGDDRVLMPPADMLHSLTQRLREVLHPGVVHVGDTDADAVSCRWSMETNRRLTDIFTDFWYDLLQLDSLEKYVKESEDAHQLKMNEYNNALGVQRCHLTDQIVETNAFMSLLSDVHSLMRRSKSKSEDRSTKSRAKFRSTQLMENSRIPVSSSSLCFAKTTLLVPRLHELDFDEEEAPETLLQSLSLHEPPQINSMVDTKPDKQQMSELTPVGALRRAGTKPASRASWGWVKDKLKRKVLSRDEFISVSERRLDADKASVKGEDAIKFEWYYNTLTKEDANTLAGLVRLHRDRLSGEDVDEMPESISPSASMHSSEPSFDLHEDNFDAVTALVYPIFNDSDVVIASALAEHTANVNYPALLTGVERYLVNGSKRYTVISTAIRAVVVRADAAGDAKSLARVMAIVRKYQPAKCHKLWLQGSTRWAEVNLWRGLIKVNTHVRWLEGADPQTQTEDLIRCFAIVGLTSAQSAELLNQLNFRRVDDKSELLVAGIEGGVILSPEAYASISFESWVESLRESSTVHFGVKADDDLEECESIPDCCPFATTETEIWKRTAITAINVQSGVVSSLVGLGSGKGDIAFFAPDTNVLTRSQSQSETRSAFSALTFVPRSSRVFCGRRDGAIEIWDSTTCTRLSVLKKAHKGKKISFVSPVVNQVISSAPLTASAGDDGTVKLWDARQSDDRRAVSVIAGHEGGVSAFATRDARGGAVGSILTGDEGGVVRAWDPRHAGAGPVALAKAHHGRVTCLAPLQRSDTTASAGADGSVRILRLDGVEGGNIRLSGHLADISSLAVIQDDTRGRQPVGLIASGSRDGELCLWSGGELVKDVRQPWRCVSKSRAHFGTISCLAVESSGRARRANLVNTNSGGVPQTGYEVQSFLSASMDRSFACWSLKTARIKGTVTTTSWTPATMHASPRTTEASCGVIEPSKRRFLSGDRYGVVTCASLSSTA</sequence>
<dbReference type="Gene3D" id="3.40.50.11500">
    <property type="match status" value="1"/>
</dbReference>
<keyword evidence="1" id="KW-0853">WD repeat</keyword>
<dbReference type="GO" id="GO:0032483">
    <property type="term" value="P:regulation of Rab protein signal transduction"/>
    <property type="evidence" value="ECO:0007669"/>
    <property type="project" value="TreeGrafter"/>
</dbReference>
<dbReference type="OrthoDB" id="550022at2759"/>